<dbReference type="InterPro" id="IPR012337">
    <property type="entry name" value="RNaseH-like_sf"/>
</dbReference>
<reference evidence="2 3" key="1">
    <citation type="journal article" date="2019" name="Nat. Microbiol.">
        <title>Mediterranean grassland soil C-N compound turnover is dependent on rainfall and depth, and is mediated by genomically divergent microorganisms.</title>
        <authorList>
            <person name="Diamond S."/>
            <person name="Andeer P.F."/>
            <person name="Li Z."/>
            <person name="Crits-Christoph A."/>
            <person name="Burstein D."/>
            <person name="Anantharaman K."/>
            <person name="Lane K.R."/>
            <person name="Thomas B.C."/>
            <person name="Pan C."/>
            <person name="Northen T.R."/>
            <person name="Banfield J.F."/>
        </authorList>
    </citation>
    <scope>NUCLEOTIDE SEQUENCE [LARGE SCALE GENOMIC DNA]</scope>
    <source>
        <strain evidence="2">NP_4</strain>
    </source>
</reference>
<dbReference type="EMBL" id="VBAL01000099">
    <property type="protein sequence ID" value="TMJ01329.1"/>
    <property type="molecule type" value="Genomic_DNA"/>
</dbReference>
<evidence type="ECO:0000313" key="3">
    <source>
        <dbReference type="Proteomes" id="UP000319353"/>
    </source>
</evidence>
<evidence type="ECO:0000256" key="1">
    <source>
        <dbReference type="SAM" id="MobiDB-lite"/>
    </source>
</evidence>
<gene>
    <name evidence="2" type="ORF">E6H01_07990</name>
</gene>
<dbReference type="SUPFAM" id="SSF53098">
    <property type="entry name" value="Ribonuclease H-like"/>
    <property type="match status" value="1"/>
</dbReference>
<accession>A0A537L005</accession>
<organism evidence="2 3">
    <name type="scientific">Candidatus Segetimicrobium genomatis</name>
    <dbReference type="NCBI Taxonomy" id="2569760"/>
    <lineage>
        <taxon>Bacteria</taxon>
        <taxon>Bacillati</taxon>
        <taxon>Candidatus Sysuimicrobiota</taxon>
        <taxon>Candidatus Sysuimicrobiia</taxon>
        <taxon>Candidatus Sysuimicrobiales</taxon>
        <taxon>Candidatus Segetimicrobiaceae</taxon>
        <taxon>Candidatus Segetimicrobium</taxon>
    </lineage>
</organism>
<comment type="caution">
    <text evidence="2">The sequence shown here is derived from an EMBL/GenBank/DDBJ whole genome shotgun (WGS) entry which is preliminary data.</text>
</comment>
<protein>
    <submittedName>
        <fullName evidence="2">Uncharacterized protein</fullName>
    </submittedName>
</protein>
<feature type="region of interest" description="Disordered" evidence="1">
    <location>
        <begin position="148"/>
        <end position="178"/>
    </location>
</feature>
<name>A0A537L005_9BACT</name>
<evidence type="ECO:0000313" key="2">
    <source>
        <dbReference type="EMBL" id="TMJ01329.1"/>
    </source>
</evidence>
<proteinExistence type="predicted"/>
<dbReference type="Proteomes" id="UP000319353">
    <property type="component" value="Unassembled WGS sequence"/>
</dbReference>
<sequence length="260" mass="28733">MIVWIIDDHGRAHRLRYRYAPTCYAAGGRNALEAARQALARLRTPVTLTPTVRRELMSGTQIPVIAVAVHNPLAFPAAARLLARVPGLTLYNCDILTVRLFFYETGLFPLARCAVTCAGDAAREIALTSRPEDLEYALPPLTVLRLHLESPGGHSDDPDDLPTANPSHGRPGRLEAGVDGETVVLDGDDPAETIRSLNRLLQRYDPDVLLSEWGDPVLLPRLQVLAARTGIPLQLNRDSVNRVRTRRSRSYTTYGQVVYQ</sequence>
<dbReference type="AlphaFoldDB" id="A0A537L005"/>
<feature type="non-terminal residue" evidence="2">
    <location>
        <position position="260"/>
    </location>
</feature>